<evidence type="ECO:0000256" key="2">
    <source>
        <dbReference type="SAM" id="Phobius"/>
    </source>
</evidence>
<dbReference type="RefSeq" id="WP_146663246.1">
    <property type="nucleotide sequence ID" value="NZ_CP019791.1"/>
</dbReference>
<proteinExistence type="predicted"/>
<dbReference type="Proteomes" id="UP000189674">
    <property type="component" value="Chromosome"/>
</dbReference>
<feature type="transmembrane region" description="Helical" evidence="2">
    <location>
        <begin position="46"/>
        <end position="64"/>
    </location>
</feature>
<gene>
    <name evidence="3" type="ORF">STSP2_02765</name>
</gene>
<dbReference type="STRING" id="1936003.STSP2_02765"/>
<keyword evidence="2" id="KW-0812">Transmembrane</keyword>
<feature type="compositionally biased region" description="Polar residues" evidence="1">
    <location>
        <begin position="16"/>
        <end position="27"/>
    </location>
</feature>
<name>A0A1U9NNP5_9BACT</name>
<evidence type="ECO:0000313" key="3">
    <source>
        <dbReference type="EMBL" id="AQT69572.1"/>
    </source>
</evidence>
<reference evidence="4" key="1">
    <citation type="submission" date="2017-02" db="EMBL/GenBank/DDBJ databases">
        <title>Comparative genomics and description of representatives of a novel lineage of planctomycetes thriving in anoxic sediments.</title>
        <authorList>
            <person name="Spring S."/>
            <person name="Bunk B."/>
            <person name="Sproer C."/>
        </authorList>
    </citation>
    <scope>NUCLEOTIDE SEQUENCE [LARGE SCALE GENOMIC DNA]</scope>
    <source>
        <strain evidence="4">ST-NAGAB-D1</strain>
    </source>
</reference>
<keyword evidence="2" id="KW-0472">Membrane</keyword>
<feature type="region of interest" description="Disordered" evidence="1">
    <location>
        <begin position="1"/>
        <end position="37"/>
    </location>
</feature>
<organism evidence="3 4">
    <name type="scientific">Anaerohalosphaera lusitana</name>
    <dbReference type="NCBI Taxonomy" id="1936003"/>
    <lineage>
        <taxon>Bacteria</taxon>
        <taxon>Pseudomonadati</taxon>
        <taxon>Planctomycetota</taxon>
        <taxon>Phycisphaerae</taxon>
        <taxon>Sedimentisphaerales</taxon>
        <taxon>Anaerohalosphaeraceae</taxon>
        <taxon>Anaerohalosphaera</taxon>
    </lineage>
</organism>
<protein>
    <submittedName>
        <fullName evidence="3">Uncharacterized protein</fullName>
    </submittedName>
</protein>
<sequence>MLSFLKEQSAGKPENNENAADVSSQSESKQDYLKPSANEKTVKQTTMLLMVLFTVGAGALWFMIKKTVPAEADAATAPKEQMEIETALAQLTGIKDEMNKNMGQIVDRFHQFSDIEQISVSELKKNPFKNELLLDQVTAAKETNSDFEQSKAKIVTEKVNEQAEQLKLWSIMESPKGSCCMINEKILYEGDSINGFEVKKITSESVELESQEVPVTLRMPK</sequence>
<keyword evidence="4" id="KW-1185">Reference proteome</keyword>
<evidence type="ECO:0000256" key="1">
    <source>
        <dbReference type="SAM" id="MobiDB-lite"/>
    </source>
</evidence>
<dbReference type="EMBL" id="CP019791">
    <property type="protein sequence ID" value="AQT69572.1"/>
    <property type="molecule type" value="Genomic_DNA"/>
</dbReference>
<dbReference type="KEGG" id="alus:STSP2_02765"/>
<dbReference type="AlphaFoldDB" id="A0A1U9NNP5"/>
<evidence type="ECO:0000313" key="4">
    <source>
        <dbReference type="Proteomes" id="UP000189674"/>
    </source>
</evidence>
<keyword evidence="2" id="KW-1133">Transmembrane helix</keyword>
<accession>A0A1U9NNP5</accession>